<dbReference type="Proteomes" id="UP000220914">
    <property type="component" value="Unassembled WGS sequence"/>
</dbReference>
<protein>
    <recommendedName>
        <fullName evidence="5">ESAT-6-like protein</fullName>
    </recommendedName>
</protein>
<comment type="caution">
    <text evidence="2">The sequence shown here is derived from an EMBL/GenBank/DDBJ whole genome shotgun (WGS) entry which is preliminary data.</text>
</comment>
<reference evidence="1 4" key="2">
    <citation type="journal article" date="2019" name="Emerg. Microbes Infect.">
        <title>Comprehensive subspecies identification of 175 nontuberculous mycobacteria species based on 7547 genomic profiles.</title>
        <authorList>
            <person name="Matsumoto Y."/>
            <person name="Kinjo T."/>
            <person name="Motooka D."/>
            <person name="Nabeya D."/>
            <person name="Jung N."/>
            <person name="Uechi K."/>
            <person name="Horii T."/>
            <person name="Iida T."/>
            <person name="Fujita J."/>
            <person name="Nakamura S."/>
        </authorList>
    </citation>
    <scope>NUCLEOTIDE SEQUENCE [LARGE SCALE GENOMIC DNA]</scope>
    <source>
        <strain evidence="1 4">JCM 6377</strain>
    </source>
</reference>
<dbReference type="SUPFAM" id="SSF140453">
    <property type="entry name" value="EsxAB dimer-like"/>
    <property type="match status" value="1"/>
</dbReference>
<evidence type="ECO:0000313" key="3">
    <source>
        <dbReference type="Proteomes" id="UP000220914"/>
    </source>
</evidence>
<dbReference type="Gene3D" id="1.10.287.1060">
    <property type="entry name" value="ESAT-6-like"/>
    <property type="match status" value="1"/>
</dbReference>
<sequence>MADNILVGADKLRAVATQLDHLREQAQGTLQNYLGASHDIHGGGGWQGMAAMANVNTAEEIHNAQMKLNTQWGELIQALRAAADHYQTQEESARAAVQNVAQSM</sequence>
<dbReference type="EMBL" id="PDCP01000048">
    <property type="protein sequence ID" value="PEG35264.1"/>
    <property type="molecule type" value="Genomic_DNA"/>
</dbReference>
<dbReference type="Proteomes" id="UP000465302">
    <property type="component" value="Unassembled WGS sequence"/>
</dbReference>
<gene>
    <name evidence="2" type="ORF">CQY20_22585</name>
    <name evidence="1" type="ORF">MAGR_47710</name>
</gene>
<evidence type="ECO:0000313" key="4">
    <source>
        <dbReference type="Proteomes" id="UP000465302"/>
    </source>
</evidence>
<name>A0A2A7MUB4_MYCAG</name>
<dbReference type="AlphaFoldDB" id="A0A2A7MUB4"/>
<organism evidence="2 3">
    <name type="scientific">Mycolicibacterium agri</name>
    <name type="common">Mycobacterium agri</name>
    <dbReference type="NCBI Taxonomy" id="36811"/>
    <lineage>
        <taxon>Bacteria</taxon>
        <taxon>Bacillati</taxon>
        <taxon>Actinomycetota</taxon>
        <taxon>Actinomycetes</taxon>
        <taxon>Mycobacteriales</taxon>
        <taxon>Mycobacteriaceae</taxon>
        <taxon>Mycolicibacterium</taxon>
    </lineage>
</organism>
<reference evidence="1" key="3">
    <citation type="submission" date="2020-02" db="EMBL/GenBank/DDBJ databases">
        <authorList>
            <person name="Matsumoto Y."/>
            <person name="Motooka D."/>
            <person name="Nakamura S."/>
        </authorList>
    </citation>
    <scope>NUCLEOTIDE SEQUENCE</scope>
    <source>
        <strain evidence="1">JCM 6377</strain>
    </source>
</reference>
<evidence type="ECO:0000313" key="1">
    <source>
        <dbReference type="EMBL" id="GFG53330.1"/>
    </source>
</evidence>
<dbReference type="Pfam" id="PF06013">
    <property type="entry name" value="WXG100"/>
    <property type="match status" value="1"/>
</dbReference>
<proteinExistence type="predicted"/>
<keyword evidence="3" id="KW-1185">Reference proteome</keyword>
<evidence type="ECO:0008006" key="5">
    <source>
        <dbReference type="Google" id="ProtNLM"/>
    </source>
</evidence>
<reference evidence="2 3" key="1">
    <citation type="submission" date="2017-10" db="EMBL/GenBank/DDBJ databases">
        <title>The new phylogeny of genus Mycobacterium.</title>
        <authorList>
            <person name="Tortoli E."/>
            <person name="Trovato A."/>
            <person name="Cirillo D.M."/>
        </authorList>
    </citation>
    <scope>NUCLEOTIDE SEQUENCE [LARGE SCALE GENOMIC DNA]</scope>
    <source>
        <strain evidence="2 3">CCUG37673</strain>
    </source>
</reference>
<evidence type="ECO:0000313" key="2">
    <source>
        <dbReference type="EMBL" id="PEG35264.1"/>
    </source>
</evidence>
<dbReference type="InterPro" id="IPR010310">
    <property type="entry name" value="T7SS_ESAT-6-like"/>
</dbReference>
<dbReference type="OrthoDB" id="4728589at2"/>
<dbReference type="EMBL" id="BLKS01000001">
    <property type="protein sequence ID" value="GFG53330.1"/>
    <property type="molecule type" value="Genomic_DNA"/>
</dbReference>
<dbReference type="RefSeq" id="WP_097942313.1">
    <property type="nucleotide sequence ID" value="NZ_BLKS01000001.1"/>
</dbReference>
<accession>A0A2A7MUB4</accession>
<dbReference type="InterPro" id="IPR036689">
    <property type="entry name" value="ESAT-6-like_sf"/>
</dbReference>